<dbReference type="Gene3D" id="1.10.8.10">
    <property type="entry name" value="DNA helicase RuvA subunit, C-terminal domain"/>
    <property type="match status" value="1"/>
</dbReference>
<sequence length="291" mass="33352">MLLREIKNIYHIELDAIYGKEEVNSFFYLLIEHYFGLERFVLAIQTELVIDKEQEPVIFSALAQLKLEQPIQYIIGSTHFMDLDFKVNSHVLIPRPETEELVRWIIEDAKNIKSSLTILDMGTGSGCIPISLYKNLPDSKVFGLDISKDALKVAEENNLALNAKVDFFQANILSLETSTGAEAEKLKKKFDIIVSNPPYVRNLEKAEMQKNVLQHEPSLALFVPDDDALKFYKVVIDFASEHLSKHGSLYLEINQYLGEETKQLLHKSVFKTIELKKDMFGNDRMLKGIKK</sequence>
<evidence type="ECO:0000256" key="2">
    <source>
        <dbReference type="ARBA" id="ARBA00022679"/>
    </source>
</evidence>
<dbReference type="AlphaFoldDB" id="A0A0F9UZB4"/>
<dbReference type="NCBIfam" id="TIGR03534">
    <property type="entry name" value="RF_mod_PrmC"/>
    <property type="match status" value="1"/>
</dbReference>
<dbReference type="NCBIfam" id="TIGR00536">
    <property type="entry name" value="hemK_fam"/>
    <property type="match status" value="1"/>
</dbReference>
<keyword evidence="3" id="KW-0949">S-adenosyl-L-methionine</keyword>
<dbReference type="GO" id="GO:0003676">
    <property type="term" value="F:nucleic acid binding"/>
    <property type="evidence" value="ECO:0007669"/>
    <property type="project" value="InterPro"/>
</dbReference>
<dbReference type="InterPro" id="IPR019874">
    <property type="entry name" value="RF_methyltr_PrmC"/>
</dbReference>
<dbReference type="Pfam" id="PF13847">
    <property type="entry name" value="Methyltransf_31"/>
    <property type="match status" value="1"/>
</dbReference>
<evidence type="ECO:0000256" key="1">
    <source>
        <dbReference type="ARBA" id="ARBA00022603"/>
    </source>
</evidence>
<dbReference type="GO" id="GO:0008276">
    <property type="term" value="F:protein methyltransferase activity"/>
    <property type="evidence" value="ECO:0007669"/>
    <property type="project" value="InterPro"/>
</dbReference>
<dbReference type="GO" id="GO:0032259">
    <property type="term" value="P:methylation"/>
    <property type="evidence" value="ECO:0007669"/>
    <property type="project" value="UniProtKB-KW"/>
</dbReference>
<dbReference type="InterPro" id="IPR025714">
    <property type="entry name" value="Methyltranfer_dom"/>
</dbReference>
<gene>
    <name evidence="6" type="ORF">LCGC14_0148040</name>
</gene>
<feature type="domain" description="Release factor glutamine methyltransferase N-terminal" evidence="5">
    <location>
        <begin position="28"/>
        <end position="76"/>
    </location>
</feature>
<evidence type="ECO:0000259" key="5">
    <source>
        <dbReference type="Pfam" id="PF17827"/>
    </source>
</evidence>
<accession>A0A0F9UZB4</accession>
<dbReference type="Gene3D" id="3.40.50.150">
    <property type="entry name" value="Vaccinia Virus protein VP39"/>
    <property type="match status" value="1"/>
</dbReference>
<dbReference type="InterPro" id="IPR050320">
    <property type="entry name" value="N5-glutamine_MTase"/>
</dbReference>
<comment type="caution">
    <text evidence="6">The sequence shown here is derived from an EMBL/GenBank/DDBJ whole genome shotgun (WGS) entry which is preliminary data.</text>
</comment>
<evidence type="ECO:0000259" key="4">
    <source>
        <dbReference type="Pfam" id="PF13847"/>
    </source>
</evidence>
<dbReference type="InterPro" id="IPR002052">
    <property type="entry name" value="DNA_methylase_N6_adenine_CS"/>
</dbReference>
<evidence type="ECO:0000256" key="3">
    <source>
        <dbReference type="ARBA" id="ARBA00022691"/>
    </source>
</evidence>
<keyword evidence="1" id="KW-0489">Methyltransferase</keyword>
<dbReference type="PANTHER" id="PTHR18895">
    <property type="entry name" value="HEMK METHYLTRANSFERASE"/>
    <property type="match status" value="1"/>
</dbReference>
<organism evidence="6">
    <name type="scientific">marine sediment metagenome</name>
    <dbReference type="NCBI Taxonomy" id="412755"/>
    <lineage>
        <taxon>unclassified sequences</taxon>
        <taxon>metagenomes</taxon>
        <taxon>ecological metagenomes</taxon>
    </lineage>
</organism>
<name>A0A0F9UZB4_9ZZZZ</name>
<dbReference type="CDD" id="cd02440">
    <property type="entry name" value="AdoMet_MTases"/>
    <property type="match status" value="1"/>
</dbReference>
<dbReference type="PROSITE" id="PS00092">
    <property type="entry name" value="N6_MTASE"/>
    <property type="match status" value="1"/>
</dbReference>
<dbReference type="InterPro" id="IPR004556">
    <property type="entry name" value="HemK-like"/>
</dbReference>
<proteinExistence type="predicted"/>
<feature type="domain" description="Methyltransferase" evidence="4">
    <location>
        <begin position="113"/>
        <end position="206"/>
    </location>
</feature>
<evidence type="ECO:0000313" key="6">
    <source>
        <dbReference type="EMBL" id="KKN98270.1"/>
    </source>
</evidence>
<dbReference type="Pfam" id="PF17827">
    <property type="entry name" value="PrmC_N"/>
    <property type="match status" value="1"/>
</dbReference>
<dbReference type="SUPFAM" id="SSF53335">
    <property type="entry name" value="S-adenosyl-L-methionine-dependent methyltransferases"/>
    <property type="match status" value="1"/>
</dbReference>
<dbReference type="InterPro" id="IPR029063">
    <property type="entry name" value="SAM-dependent_MTases_sf"/>
</dbReference>
<keyword evidence="2" id="KW-0808">Transferase</keyword>
<dbReference type="InterPro" id="IPR040758">
    <property type="entry name" value="PrmC_N"/>
</dbReference>
<reference evidence="6" key="1">
    <citation type="journal article" date="2015" name="Nature">
        <title>Complex archaea that bridge the gap between prokaryotes and eukaryotes.</title>
        <authorList>
            <person name="Spang A."/>
            <person name="Saw J.H."/>
            <person name="Jorgensen S.L."/>
            <person name="Zaremba-Niedzwiedzka K."/>
            <person name="Martijn J."/>
            <person name="Lind A.E."/>
            <person name="van Eijk R."/>
            <person name="Schleper C."/>
            <person name="Guy L."/>
            <person name="Ettema T.J."/>
        </authorList>
    </citation>
    <scope>NUCLEOTIDE SEQUENCE</scope>
</reference>
<dbReference type="EMBL" id="LAZR01000052">
    <property type="protein sequence ID" value="KKN98270.1"/>
    <property type="molecule type" value="Genomic_DNA"/>
</dbReference>
<protein>
    <submittedName>
        <fullName evidence="6">Uncharacterized protein</fullName>
    </submittedName>
</protein>
<dbReference type="PANTHER" id="PTHR18895:SF74">
    <property type="entry name" value="MTRF1L RELEASE FACTOR GLUTAMINE METHYLTRANSFERASE"/>
    <property type="match status" value="1"/>
</dbReference>